<feature type="region of interest" description="Disordered" evidence="12">
    <location>
        <begin position="1"/>
        <end position="38"/>
    </location>
</feature>
<reference evidence="14" key="1">
    <citation type="submission" date="2021-07" db="EMBL/GenBank/DDBJ databases">
        <authorList>
            <person name="Durling M."/>
        </authorList>
    </citation>
    <scope>NUCLEOTIDE SEQUENCE</scope>
</reference>
<evidence type="ECO:0000256" key="12">
    <source>
        <dbReference type="SAM" id="MobiDB-lite"/>
    </source>
</evidence>
<evidence type="ECO:0000256" key="1">
    <source>
        <dbReference type="ARBA" id="ARBA00004572"/>
    </source>
</evidence>
<evidence type="ECO:0000256" key="5">
    <source>
        <dbReference type="ARBA" id="ARBA00022787"/>
    </source>
</evidence>
<gene>
    <name evidence="14" type="ORF">HYALB_00004940</name>
</gene>
<comment type="caution">
    <text evidence="14">The sequence shown here is derived from an EMBL/GenBank/DDBJ whole genome shotgun (WGS) entry which is preliminary data.</text>
</comment>
<feature type="transmembrane region" description="Helical" evidence="13">
    <location>
        <begin position="88"/>
        <end position="108"/>
    </location>
</feature>
<evidence type="ECO:0008006" key="16">
    <source>
        <dbReference type="Google" id="ProtNLM"/>
    </source>
</evidence>
<keyword evidence="3" id="KW-0813">Transport</keyword>
<sequence>MVELVEVEDESFETKQVGPEENEDDYYTDTESEISTDDEDEITEGETFVDRLRALRDIVPPTTRTYISDKVDTTTNFVKKSLFFSGSFLYVISTGALMLGVPWALAFAEEQGVIEMENEMKMREQGTKDIFAEGSTAAQLDASLNQPKPAL</sequence>
<evidence type="ECO:0000256" key="10">
    <source>
        <dbReference type="ARBA" id="ARBA00023136"/>
    </source>
</evidence>
<dbReference type="GO" id="GO:0005741">
    <property type="term" value="C:mitochondrial outer membrane"/>
    <property type="evidence" value="ECO:0007669"/>
    <property type="project" value="UniProtKB-SubCell"/>
</dbReference>
<evidence type="ECO:0000256" key="13">
    <source>
        <dbReference type="SAM" id="Phobius"/>
    </source>
</evidence>
<protein>
    <recommendedName>
        <fullName evidence="16">Mitochondrial import receptor subunit tom22</fullName>
    </recommendedName>
</protein>
<keyword evidence="5" id="KW-1000">Mitochondrion outer membrane</keyword>
<evidence type="ECO:0000256" key="3">
    <source>
        <dbReference type="ARBA" id="ARBA00022448"/>
    </source>
</evidence>
<evidence type="ECO:0000256" key="4">
    <source>
        <dbReference type="ARBA" id="ARBA00022692"/>
    </source>
</evidence>
<proteinExistence type="inferred from homology"/>
<evidence type="ECO:0000256" key="9">
    <source>
        <dbReference type="ARBA" id="ARBA00023128"/>
    </source>
</evidence>
<evidence type="ECO:0000256" key="11">
    <source>
        <dbReference type="ARBA" id="ARBA00023170"/>
    </source>
</evidence>
<feature type="compositionally biased region" description="Acidic residues" evidence="12">
    <location>
        <begin position="1"/>
        <end position="11"/>
    </location>
</feature>
<keyword evidence="10 13" id="KW-0472">Membrane</keyword>
<dbReference type="AlphaFoldDB" id="A0A9N9Q1U5"/>
<keyword evidence="11" id="KW-0675">Receptor</keyword>
<evidence type="ECO:0000256" key="2">
    <source>
        <dbReference type="ARBA" id="ARBA00009874"/>
    </source>
</evidence>
<accession>A0A9N9Q1U5</accession>
<feature type="compositionally biased region" description="Acidic residues" evidence="12">
    <location>
        <begin position="20"/>
        <end position="38"/>
    </location>
</feature>
<keyword evidence="9" id="KW-0496">Mitochondrion</keyword>
<dbReference type="GO" id="GO:0006886">
    <property type="term" value="P:intracellular protein transport"/>
    <property type="evidence" value="ECO:0007669"/>
    <property type="project" value="InterPro"/>
</dbReference>
<keyword evidence="8" id="KW-0811">Translocation</keyword>
<evidence type="ECO:0000256" key="8">
    <source>
        <dbReference type="ARBA" id="ARBA00023010"/>
    </source>
</evidence>
<dbReference type="EMBL" id="CAJVRM010000033">
    <property type="protein sequence ID" value="CAG8972074.1"/>
    <property type="molecule type" value="Genomic_DNA"/>
</dbReference>
<dbReference type="OrthoDB" id="10016939at2759"/>
<comment type="similarity">
    <text evidence="2">Belongs to the Tom22 family.</text>
</comment>
<keyword evidence="4 13" id="KW-0812">Transmembrane</keyword>
<keyword evidence="6" id="KW-0653">Protein transport</keyword>
<dbReference type="Pfam" id="PF04281">
    <property type="entry name" value="Tom22"/>
    <property type="match status" value="1"/>
</dbReference>
<evidence type="ECO:0000256" key="7">
    <source>
        <dbReference type="ARBA" id="ARBA00022989"/>
    </source>
</evidence>
<dbReference type="InterPro" id="IPR005683">
    <property type="entry name" value="Tom22"/>
</dbReference>
<keyword evidence="7 13" id="KW-1133">Transmembrane helix</keyword>
<dbReference type="PANTHER" id="PTHR12504">
    <property type="entry name" value="MITOCHONDRIAL IMPORT RECEPTOR SUBUNIT TOM22"/>
    <property type="match status" value="1"/>
</dbReference>
<keyword evidence="15" id="KW-1185">Reference proteome</keyword>
<name>A0A9N9Q1U5_9HELO</name>
<evidence type="ECO:0000313" key="14">
    <source>
        <dbReference type="EMBL" id="CAG8972074.1"/>
    </source>
</evidence>
<evidence type="ECO:0000313" key="15">
    <source>
        <dbReference type="Proteomes" id="UP000701801"/>
    </source>
</evidence>
<dbReference type="Proteomes" id="UP000701801">
    <property type="component" value="Unassembled WGS sequence"/>
</dbReference>
<dbReference type="PANTHER" id="PTHR12504:SF0">
    <property type="entry name" value="MITOCHONDRIAL IMPORT RECEPTOR SUBUNIT TOM22 HOMOLOG"/>
    <property type="match status" value="1"/>
</dbReference>
<comment type="subcellular location">
    <subcellularLocation>
        <location evidence="1">Mitochondrion outer membrane</location>
        <topology evidence="1">Single-pass membrane protein</topology>
    </subcellularLocation>
</comment>
<dbReference type="CDD" id="cd22884">
    <property type="entry name" value="TOM22"/>
    <property type="match status" value="1"/>
</dbReference>
<evidence type="ECO:0000256" key="6">
    <source>
        <dbReference type="ARBA" id="ARBA00022927"/>
    </source>
</evidence>
<organism evidence="14 15">
    <name type="scientific">Hymenoscyphus albidus</name>
    <dbReference type="NCBI Taxonomy" id="595503"/>
    <lineage>
        <taxon>Eukaryota</taxon>
        <taxon>Fungi</taxon>
        <taxon>Dikarya</taxon>
        <taxon>Ascomycota</taxon>
        <taxon>Pezizomycotina</taxon>
        <taxon>Leotiomycetes</taxon>
        <taxon>Helotiales</taxon>
        <taxon>Helotiaceae</taxon>
        <taxon>Hymenoscyphus</taxon>
    </lineage>
</organism>